<dbReference type="Proteomes" id="UP000075502">
    <property type="component" value="Unassembled WGS sequence"/>
</dbReference>
<dbReference type="EMBL" id="JEME01002334">
    <property type="protein sequence ID" value="KYG04598.1"/>
    <property type="molecule type" value="Genomic_DNA"/>
</dbReference>
<sequence length="412" mass="46398">MIDDPTPPAAPAPAQRPRRTTELLLEGEPDGRPWIAWVMKRTYRIHNGRCELDAPGRQEVLHDDEIPYNDKRKPPRVSPPIAVDDLLPFRRATDVVVQAFAHAYDAGTRKLTASVQFGKHQREIAVHGDRLGELDRAGRPRFSEAAPIEVVPVRYDYAYGGVDLTALGRNGDILGQFIQDARRGMSALADTPYHYPRNPCGYGYLMELDAESFTGLPIPNLEHPFDPLTPQRLAVGTPYRWIHAPLPAGWDFQSMAWFPRLAYLGLAPYRQTDGKLPAEVERGWAARDVLEIPPLYQDPGAPLRLEHAQTASPGMSVSDLAPGDYFELRNLHPNRQVYSFHLPGEAPRAHLELDPGRLTEVETHLCSVVVRPVPGEVVVVWSARAPVALELTEEQKMNLRREVRWTLDRTRR</sequence>
<gene>
    <name evidence="2" type="ORF">BE21_45870</name>
</gene>
<accession>A0A150TJE7</accession>
<protein>
    <recommendedName>
        <fullName evidence="1">DUF2169 domain-containing protein</fullName>
    </recommendedName>
</protein>
<dbReference type="Pfam" id="PF09937">
    <property type="entry name" value="DUF2169"/>
    <property type="match status" value="1"/>
</dbReference>
<evidence type="ECO:0000313" key="3">
    <source>
        <dbReference type="Proteomes" id="UP000075502"/>
    </source>
</evidence>
<evidence type="ECO:0000313" key="2">
    <source>
        <dbReference type="EMBL" id="KYG04598.1"/>
    </source>
</evidence>
<comment type="caution">
    <text evidence="2">The sequence shown here is derived from an EMBL/GenBank/DDBJ whole genome shotgun (WGS) entry which is preliminary data.</text>
</comment>
<dbReference type="AlphaFoldDB" id="A0A150TJE7"/>
<proteinExistence type="predicted"/>
<organism evidence="2 3">
    <name type="scientific">Sorangium cellulosum</name>
    <name type="common">Polyangium cellulosum</name>
    <dbReference type="NCBI Taxonomy" id="56"/>
    <lineage>
        <taxon>Bacteria</taxon>
        <taxon>Pseudomonadati</taxon>
        <taxon>Myxococcota</taxon>
        <taxon>Polyangia</taxon>
        <taxon>Polyangiales</taxon>
        <taxon>Polyangiaceae</taxon>
        <taxon>Sorangium</taxon>
    </lineage>
</organism>
<reference evidence="2 3" key="1">
    <citation type="submission" date="2014-02" db="EMBL/GenBank/DDBJ databases">
        <title>The small core and large imbalanced accessory genome model reveals a collaborative survival strategy of Sorangium cellulosum strains in nature.</title>
        <authorList>
            <person name="Han K."/>
            <person name="Peng R."/>
            <person name="Blom J."/>
            <person name="Li Y.-Z."/>
        </authorList>
    </citation>
    <scope>NUCLEOTIDE SEQUENCE [LARGE SCALE GENOMIC DNA]</scope>
    <source>
        <strain evidence="2 3">So0007-03</strain>
    </source>
</reference>
<evidence type="ECO:0000259" key="1">
    <source>
        <dbReference type="Pfam" id="PF09937"/>
    </source>
</evidence>
<feature type="domain" description="DUF2169" evidence="1">
    <location>
        <begin position="31"/>
        <end position="381"/>
    </location>
</feature>
<name>A0A150TJE7_SORCE</name>
<dbReference type="InterPro" id="IPR018683">
    <property type="entry name" value="DUF2169"/>
</dbReference>